<comment type="similarity">
    <text evidence="1">Belongs to the ribonucleoside diphosphate reductase class-2 family.</text>
</comment>
<feature type="compositionally biased region" description="Basic residues" evidence="6">
    <location>
        <begin position="511"/>
        <end position="521"/>
    </location>
</feature>
<feature type="region of interest" description="Disordered" evidence="6">
    <location>
        <begin position="488"/>
        <end position="521"/>
    </location>
</feature>
<gene>
    <name evidence="8" type="ORF">LMG32879_000309</name>
</gene>
<comment type="catalytic activity">
    <reaction evidence="5">
        <text>a 2'-deoxyribonucleoside 5'-diphosphate + [thioredoxin]-disulfide + H2O = a ribonucleoside 5'-diphosphate + [thioredoxin]-dithiol</text>
        <dbReference type="Rhea" id="RHEA:23252"/>
        <dbReference type="Rhea" id="RHEA-COMP:10698"/>
        <dbReference type="Rhea" id="RHEA-COMP:10700"/>
        <dbReference type="ChEBI" id="CHEBI:15377"/>
        <dbReference type="ChEBI" id="CHEBI:29950"/>
        <dbReference type="ChEBI" id="CHEBI:50058"/>
        <dbReference type="ChEBI" id="CHEBI:57930"/>
        <dbReference type="ChEBI" id="CHEBI:73316"/>
        <dbReference type="EC" id="1.17.4.1"/>
    </reaction>
</comment>
<sequence length="521" mass="55033">MTAARQYWNGVRMRTAHVTADPDDPTVQSVILPAPWDDEAACALLQLAPPRGPESMAAIRLTTEAGRWLAEMDALPAPASGKDLLPPGKALACLLLMRQLAPIASVWQGMQDRNGGFIVNLAAFVQDGLFATDAFIASIRLACDVLRRKYGVAADTLNGELPLFEALAPRMPDEETRTGPAGTLLLTNLDACLALLGMDYDSHLGRDAACALAWLASSLARQGAGPVPLPPASLPIPGLAEHAALIRDESGIAEDAPRHAPIETGFSSPGPVDALLGVESCGLTPIFSPLDAEGHLRPSTIARLAHRGFTPETALAAAMTGTSPISLPGPTAHQAMHRALNGFVDRMPARPDPLALPSRPARLERGTRRPLPARHGGFTQRASVGGHKLYLRTGEYEDGSIGEVSIVPARESAMVRGLLDSVGQAVTVGLQYGAPLDAYVARFAHTRFGPCGTVEGDPIAAYATSLLDYAFRALSEAYLGKRLPDAAPEAEPEAMEDPMLPLSMPEDSGTPRRRAGLRLVG</sequence>
<comment type="caution">
    <text evidence="8">The sequence shown here is derived from an EMBL/GenBank/DDBJ whole genome shotgun (WGS) entry which is preliminary data.</text>
</comment>
<evidence type="ECO:0000313" key="8">
    <source>
        <dbReference type="EMBL" id="CAI9119494.1"/>
    </source>
</evidence>
<feature type="domain" description="TSCPD" evidence="7">
    <location>
        <begin position="372"/>
        <end position="478"/>
    </location>
</feature>
<dbReference type="EMBL" id="CATKSH010000001">
    <property type="protein sequence ID" value="CAI9119494.1"/>
    <property type="molecule type" value="Genomic_DNA"/>
</dbReference>
<name>A0AA35Y2Q3_9PROT</name>
<dbReference type="Pfam" id="PF12637">
    <property type="entry name" value="TSCPD"/>
    <property type="match status" value="1"/>
</dbReference>
<keyword evidence="9" id="KW-1185">Reference proteome</keyword>
<keyword evidence="3" id="KW-0237">DNA synthesis</keyword>
<dbReference type="EC" id="1.17.4.1" evidence="2"/>
<evidence type="ECO:0000256" key="1">
    <source>
        <dbReference type="ARBA" id="ARBA00007405"/>
    </source>
</evidence>
<evidence type="ECO:0000256" key="3">
    <source>
        <dbReference type="ARBA" id="ARBA00022634"/>
    </source>
</evidence>
<dbReference type="AlphaFoldDB" id="A0AA35Y2Q3"/>
<evidence type="ECO:0000313" key="9">
    <source>
        <dbReference type="Proteomes" id="UP001176960"/>
    </source>
</evidence>
<evidence type="ECO:0000256" key="6">
    <source>
        <dbReference type="SAM" id="MobiDB-lite"/>
    </source>
</evidence>
<evidence type="ECO:0000259" key="7">
    <source>
        <dbReference type="Pfam" id="PF12637"/>
    </source>
</evidence>
<dbReference type="GO" id="GO:0004748">
    <property type="term" value="F:ribonucleoside-diphosphate reductase activity, thioredoxin disulfide as acceptor"/>
    <property type="evidence" value="ECO:0007669"/>
    <property type="project" value="UniProtKB-EC"/>
</dbReference>
<keyword evidence="4" id="KW-0547">Nucleotide-binding</keyword>
<evidence type="ECO:0000256" key="5">
    <source>
        <dbReference type="ARBA" id="ARBA00047754"/>
    </source>
</evidence>
<evidence type="ECO:0000256" key="4">
    <source>
        <dbReference type="ARBA" id="ARBA00022741"/>
    </source>
</evidence>
<evidence type="ECO:0000256" key="2">
    <source>
        <dbReference type="ARBA" id="ARBA00012274"/>
    </source>
</evidence>
<dbReference type="InterPro" id="IPR024434">
    <property type="entry name" value="TSCPD_dom"/>
</dbReference>
<organism evidence="8 9">
    <name type="scientific">Brytella acorum</name>
    <dbReference type="NCBI Taxonomy" id="2959299"/>
    <lineage>
        <taxon>Bacteria</taxon>
        <taxon>Pseudomonadati</taxon>
        <taxon>Pseudomonadota</taxon>
        <taxon>Alphaproteobacteria</taxon>
        <taxon>Acetobacterales</taxon>
        <taxon>Acetobacteraceae</taxon>
        <taxon>Brytella</taxon>
    </lineage>
</organism>
<accession>A0AA35Y2Q3</accession>
<dbReference type="GO" id="GO:0000166">
    <property type="term" value="F:nucleotide binding"/>
    <property type="evidence" value="ECO:0007669"/>
    <property type="project" value="UniProtKB-KW"/>
</dbReference>
<proteinExistence type="inferred from homology"/>
<protein>
    <recommendedName>
        <fullName evidence="2">ribonucleoside-diphosphate reductase</fullName>
        <ecNumber evidence="2">1.17.4.1</ecNumber>
    </recommendedName>
</protein>
<dbReference type="GO" id="GO:0071897">
    <property type="term" value="P:DNA biosynthetic process"/>
    <property type="evidence" value="ECO:0007669"/>
    <property type="project" value="UniProtKB-KW"/>
</dbReference>
<reference evidence="8" key="1">
    <citation type="submission" date="2023-03" db="EMBL/GenBank/DDBJ databases">
        <authorList>
            <person name="Cleenwerck I."/>
        </authorList>
    </citation>
    <scope>NUCLEOTIDE SEQUENCE</scope>
    <source>
        <strain evidence="8">LMG 32879</strain>
    </source>
</reference>
<dbReference type="Proteomes" id="UP001176960">
    <property type="component" value="Unassembled WGS sequence"/>
</dbReference>
<dbReference type="RefSeq" id="WP_289842723.1">
    <property type="nucleotide sequence ID" value="NZ_CATKSH010000001.1"/>
</dbReference>